<keyword evidence="1" id="KW-1133">Transmembrane helix</keyword>
<comment type="caution">
    <text evidence="2">The sequence shown here is derived from an EMBL/GenBank/DDBJ whole genome shotgun (WGS) entry which is preliminary data.</text>
</comment>
<evidence type="ECO:0000256" key="1">
    <source>
        <dbReference type="SAM" id="Phobius"/>
    </source>
</evidence>
<keyword evidence="1" id="KW-0472">Membrane</keyword>
<protein>
    <submittedName>
        <fullName evidence="2">Uncharacterized protein</fullName>
    </submittedName>
</protein>
<organism evidence="2 3">
    <name type="scientific">Populus tomentosa</name>
    <name type="common">Chinese white poplar</name>
    <dbReference type="NCBI Taxonomy" id="118781"/>
    <lineage>
        <taxon>Eukaryota</taxon>
        <taxon>Viridiplantae</taxon>
        <taxon>Streptophyta</taxon>
        <taxon>Embryophyta</taxon>
        <taxon>Tracheophyta</taxon>
        <taxon>Spermatophyta</taxon>
        <taxon>Magnoliopsida</taxon>
        <taxon>eudicotyledons</taxon>
        <taxon>Gunneridae</taxon>
        <taxon>Pentapetalae</taxon>
        <taxon>rosids</taxon>
        <taxon>fabids</taxon>
        <taxon>Malpighiales</taxon>
        <taxon>Salicaceae</taxon>
        <taxon>Saliceae</taxon>
        <taxon>Populus</taxon>
    </lineage>
</organism>
<proteinExistence type="predicted"/>
<sequence length="123" mass="13774">MAATRESIKGNGSSVQGALFRDRCCRRWWTKGQHRATCTTFLEGQIWKSSKTMAMTWLTQSSLAEFRSVFGNSFNIIGIASAYLFLSVPIDTRTLLKRKGKGLALRVILLKIGWCICKPEGVL</sequence>
<evidence type="ECO:0000313" key="3">
    <source>
        <dbReference type="Proteomes" id="UP000886885"/>
    </source>
</evidence>
<dbReference type="EMBL" id="JAAWWB010000001">
    <property type="protein sequence ID" value="KAG6792317.1"/>
    <property type="molecule type" value="Genomic_DNA"/>
</dbReference>
<gene>
    <name evidence="2" type="ORF">POTOM_001462</name>
</gene>
<name>A0A8X8IW41_POPTO</name>
<feature type="transmembrane region" description="Helical" evidence="1">
    <location>
        <begin position="69"/>
        <end position="90"/>
    </location>
</feature>
<reference evidence="2" key="1">
    <citation type="journal article" date="2020" name="bioRxiv">
        <title>Hybrid origin of Populus tomentosa Carr. identified through genome sequencing and phylogenomic analysis.</title>
        <authorList>
            <person name="An X."/>
            <person name="Gao K."/>
            <person name="Chen Z."/>
            <person name="Li J."/>
            <person name="Yang X."/>
            <person name="Yang X."/>
            <person name="Zhou J."/>
            <person name="Guo T."/>
            <person name="Zhao T."/>
            <person name="Huang S."/>
            <person name="Miao D."/>
            <person name="Khan W.U."/>
            <person name="Rao P."/>
            <person name="Ye M."/>
            <person name="Lei B."/>
            <person name="Liao W."/>
            <person name="Wang J."/>
            <person name="Ji L."/>
            <person name="Li Y."/>
            <person name="Guo B."/>
            <person name="Mustafa N.S."/>
            <person name="Li S."/>
            <person name="Yun Q."/>
            <person name="Keller S.R."/>
            <person name="Mao J."/>
            <person name="Zhang R."/>
            <person name="Strauss S.H."/>
        </authorList>
    </citation>
    <scope>NUCLEOTIDE SEQUENCE</scope>
    <source>
        <strain evidence="2">GM15</strain>
        <tissue evidence="2">Leaf</tissue>
    </source>
</reference>
<dbReference type="Proteomes" id="UP000886885">
    <property type="component" value="Chromosome 1A"/>
</dbReference>
<dbReference type="AlphaFoldDB" id="A0A8X8IW41"/>
<accession>A0A8X8IW41</accession>
<keyword evidence="3" id="KW-1185">Reference proteome</keyword>
<evidence type="ECO:0000313" key="2">
    <source>
        <dbReference type="EMBL" id="KAG6792317.1"/>
    </source>
</evidence>
<keyword evidence="1" id="KW-0812">Transmembrane</keyword>